<dbReference type="PANTHER" id="PTHR14379:SF7">
    <property type="entry name" value="ENDONUCLEASE OR GLYCOSYL HYDROLASE-RELATED"/>
    <property type="match status" value="1"/>
</dbReference>
<dbReference type="FunCoup" id="A0A1U8B4G0">
    <property type="interactions" value="761"/>
</dbReference>
<dbReference type="GO" id="GO:0005777">
    <property type="term" value="C:peroxisome"/>
    <property type="evidence" value="ECO:0007669"/>
    <property type="project" value="InterPro"/>
</dbReference>
<dbReference type="Gene3D" id="3.40.50.1010">
    <property type="entry name" value="5'-nuclease"/>
    <property type="match status" value="1"/>
</dbReference>
<dbReference type="GO" id="GO:0004812">
    <property type="term" value="F:aminoacyl-tRNA ligase activity"/>
    <property type="evidence" value="ECO:0007669"/>
    <property type="project" value="InterPro"/>
</dbReference>
<dbReference type="CDD" id="cd10910">
    <property type="entry name" value="PIN_limkain_b1_N_like"/>
    <property type="match status" value="1"/>
</dbReference>
<evidence type="ECO:0000256" key="1">
    <source>
        <dbReference type="SAM" id="MobiDB-lite"/>
    </source>
</evidence>
<dbReference type="InterPro" id="IPR025677">
    <property type="entry name" value="OST-HTH-assoc_dom"/>
</dbReference>
<feature type="domain" description="OST-HTH associated" evidence="3">
    <location>
        <begin position="589"/>
        <end position="645"/>
    </location>
</feature>
<feature type="region of interest" description="Disordered" evidence="1">
    <location>
        <begin position="386"/>
        <end position="418"/>
    </location>
</feature>
<protein>
    <submittedName>
        <fullName evidence="6">Uncharacterized protein LOC104607146</fullName>
    </submittedName>
</protein>
<dbReference type="eggNOG" id="ENOG502QWNR">
    <property type="taxonomic scope" value="Eukaryota"/>
</dbReference>
<dbReference type="OMA" id="VNQPNIS"/>
<evidence type="ECO:0000259" key="2">
    <source>
        <dbReference type="Pfam" id="PF01936"/>
    </source>
</evidence>
<name>A0A1U8B4G0_NELNU</name>
<dbReference type="InterPro" id="IPR021139">
    <property type="entry name" value="NYN"/>
</dbReference>
<evidence type="ECO:0000313" key="6">
    <source>
        <dbReference type="RefSeq" id="XP_010270982.1"/>
    </source>
</evidence>
<feature type="region of interest" description="Disordered" evidence="1">
    <location>
        <begin position="223"/>
        <end position="273"/>
    </location>
</feature>
<sequence>MGGGGSGYPVTSSPADEGAEPQYVSAKTSVWWDIENCQVPKGCDPHAIAQNISSALAKMNYCGPVSIFTYGDTNRIPESVQRALSSTGIALNHVPAGVKDASDKKILVDMLFWAVDNPAPANFLLISGDRDFSNALHQLRMRRYNILLAQPQNASAPLRAAAKTVWLWTSLLAGGPPFPNGDLPHIGNTNNISNSDILKNSVVDAVLVNPSINPISESSLLGSQKFVNSGRNGDNKNKGKQNRRNPNQPNVSRTSSAPIGIQEGQINGNSHQSGYVQTTHFKEAPHEFFGASQPHPSSNVPPPAYIPGNPDPAWINGNGIASNYQHQFQQLRPNSIPVQPSFTPGNLFPPNSHTLGSHQMPPRADGPAFTSNLPTNLPDIGKINISEYPSSIHNPPSFQQRNGEPRPKSMESPSPVSLSIPQTGHVLHNTPQFYHDSSISRYPPRGPEFQPTSAIGANPVPSNGVWGTPGCPQPSEYVQSLIGVILLALNTLKNDMMAPTEANITDCIRYGDPKHRNTDIRKALDYAIEQQMVVKQVLGALQYYVSKKEKLWKCVDPLGGNPKQYPKSTWDGIQKFLSSPIGRSAIMASQCRYEAATILRNQCLKDLVLGDILKILNMVITNKRWIITHHSGWQPITITLPETNTDVGTRTSP</sequence>
<proteinExistence type="predicted"/>
<dbReference type="PROSITE" id="PS00178">
    <property type="entry name" value="AA_TRNA_LIGASE_I"/>
    <property type="match status" value="1"/>
</dbReference>
<dbReference type="InterPro" id="IPR024768">
    <property type="entry name" value="Marf1"/>
</dbReference>
<dbReference type="GO" id="GO:0005524">
    <property type="term" value="F:ATP binding"/>
    <property type="evidence" value="ECO:0007669"/>
    <property type="project" value="InterPro"/>
</dbReference>
<gene>
    <name evidence="6" type="primary">LOC104607146</name>
</gene>
<feature type="compositionally biased region" description="Polar residues" evidence="1">
    <location>
        <begin position="264"/>
        <end position="273"/>
    </location>
</feature>
<dbReference type="KEGG" id="nnu:104607146"/>
<evidence type="ECO:0000313" key="5">
    <source>
        <dbReference type="Proteomes" id="UP000189703"/>
    </source>
</evidence>
<dbReference type="Pfam" id="PF24620">
    <property type="entry name" value="DUF7625"/>
    <property type="match status" value="1"/>
</dbReference>
<feature type="domain" description="NYN" evidence="2">
    <location>
        <begin position="27"/>
        <end position="164"/>
    </location>
</feature>
<dbReference type="InterPro" id="IPR056042">
    <property type="entry name" value="DUF7625"/>
</dbReference>
<feature type="domain" description="DUF7625" evidence="4">
    <location>
        <begin position="468"/>
        <end position="561"/>
    </location>
</feature>
<dbReference type="OrthoDB" id="549353at2759"/>
<feature type="compositionally biased region" description="Polar residues" evidence="1">
    <location>
        <begin position="244"/>
        <end position="257"/>
    </location>
</feature>
<dbReference type="InParanoid" id="A0A1U8B4G0"/>
<dbReference type="Proteomes" id="UP000189703">
    <property type="component" value="Unplaced"/>
</dbReference>
<dbReference type="Pfam" id="PF14418">
    <property type="entry name" value="OHA"/>
    <property type="match status" value="1"/>
</dbReference>
<feature type="compositionally biased region" description="Polar residues" evidence="1">
    <location>
        <begin position="387"/>
        <end position="402"/>
    </location>
</feature>
<dbReference type="GO" id="GO:0010468">
    <property type="term" value="P:regulation of gene expression"/>
    <property type="evidence" value="ECO:0007669"/>
    <property type="project" value="InterPro"/>
</dbReference>
<dbReference type="InterPro" id="IPR001412">
    <property type="entry name" value="aa-tRNA-synth_I_CS"/>
</dbReference>
<accession>A0A1U8B4G0</accession>
<keyword evidence="5" id="KW-1185">Reference proteome</keyword>
<dbReference type="STRING" id="4432.A0A1U8B4G0"/>
<dbReference type="GO" id="GO:0006418">
    <property type="term" value="P:tRNA aminoacylation for protein translation"/>
    <property type="evidence" value="ECO:0007669"/>
    <property type="project" value="InterPro"/>
</dbReference>
<dbReference type="Pfam" id="PF01936">
    <property type="entry name" value="NYN"/>
    <property type="match status" value="1"/>
</dbReference>
<dbReference type="GO" id="GO:0004540">
    <property type="term" value="F:RNA nuclease activity"/>
    <property type="evidence" value="ECO:0007669"/>
    <property type="project" value="InterPro"/>
</dbReference>
<dbReference type="RefSeq" id="XP_010270982.1">
    <property type="nucleotide sequence ID" value="XM_010272680.2"/>
</dbReference>
<feature type="compositionally biased region" description="Polar residues" evidence="1">
    <location>
        <begin position="223"/>
        <end position="232"/>
    </location>
</feature>
<dbReference type="PANTHER" id="PTHR14379">
    <property type="entry name" value="LIMKAIN B LKAP"/>
    <property type="match status" value="1"/>
</dbReference>
<reference evidence="6" key="1">
    <citation type="submission" date="2025-08" db="UniProtKB">
        <authorList>
            <consortium name="RefSeq"/>
        </authorList>
    </citation>
    <scope>IDENTIFICATION</scope>
</reference>
<dbReference type="AlphaFoldDB" id="A0A1U8B4G0"/>
<evidence type="ECO:0000259" key="4">
    <source>
        <dbReference type="Pfam" id="PF24620"/>
    </source>
</evidence>
<evidence type="ECO:0000259" key="3">
    <source>
        <dbReference type="Pfam" id="PF14418"/>
    </source>
</evidence>
<dbReference type="GeneID" id="104607146"/>
<organism evidence="5 6">
    <name type="scientific">Nelumbo nucifera</name>
    <name type="common">Sacred lotus</name>
    <dbReference type="NCBI Taxonomy" id="4432"/>
    <lineage>
        <taxon>Eukaryota</taxon>
        <taxon>Viridiplantae</taxon>
        <taxon>Streptophyta</taxon>
        <taxon>Embryophyta</taxon>
        <taxon>Tracheophyta</taxon>
        <taxon>Spermatophyta</taxon>
        <taxon>Magnoliopsida</taxon>
        <taxon>Proteales</taxon>
        <taxon>Nelumbonaceae</taxon>
        <taxon>Nelumbo</taxon>
    </lineage>
</organism>